<dbReference type="EMBL" id="RWGY01000447">
    <property type="protein sequence ID" value="TVU01411.1"/>
    <property type="molecule type" value="Genomic_DNA"/>
</dbReference>
<accession>A0A5J9SR10</accession>
<evidence type="ECO:0000256" key="2">
    <source>
        <dbReference type="ARBA" id="ARBA00005650"/>
    </source>
</evidence>
<dbReference type="AlphaFoldDB" id="A0A5J9SR10"/>
<dbReference type="InterPro" id="IPR007118">
    <property type="entry name" value="Expan_Lol_pI"/>
</dbReference>
<feature type="chain" id="PRO_5023873452" description="Expansin-like EG45 domain-containing protein" evidence="5">
    <location>
        <begin position="27"/>
        <end position="261"/>
    </location>
</feature>
<keyword evidence="5" id="KW-0732">Signal</keyword>
<organism evidence="8 9">
    <name type="scientific">Eragrostis curvula</name>
    <name type="common">weeping love grass</name>
    <dbReference type="NCBI Taxonomy" id="38414"/>
    <lineage>
        <taxon>Eukaryota</taxon>
        <taxon>Viridiplantae</taxon>
        <taxon>Streptophyta</taxon>
        <taxon>Embryophyta</taxon>
        <taxon>Tracheophyta</taxon>
        <taxon>Spermatophyta</taxon>
        <taxon>Magnoliopsida</taxon>
        <taxon>Liliopsida</taxon>
        <taxon>Poales</taxon>
        <taxon>Poaceae</taxon>
        <taxon>PACMAD clade</taxon>
        <taxon>Chloridoideae</taxon>
        <taxon>Eragrostideae</taxon>
        <taxon>Eragrostidinae</taxon>
        <taxon>Eragrostis</taxon>
    </lineage>
</organism>
<evidence type="ECO:0000256" key="5">
    <source>
        <dbReference type="SAM" id="SignalP"/>
    </source>
</evidence>
<comment type="subcellular location">
    <subcellularLocation>
        <location evidence="1">Secreted</location>
    </subcellularLocation>
</comment>
<dbReference type="PRINTS" id="PR00829">
    <property type="entry name" value="LOLP1ALLERGN"/>
</dbReference>
<feature type="domain" description="Expansin-like CBD" evidence="7">
    <location>
        <begin position="175"/>
        <end position="257"/>
    </location>
</feature>
<dbReference type="Pfam" id="PF01357">
    <property type="entry name" value="Expansin_C"/>
    <property type="match status" value="1"/>
</dbReference>
<evidence type="ECO:0000313" key="9">
    <source>
        <dbReference type="Proteomes" id="UP000324897"/>
    </source>
</evidence>
<evidence type="ECO:0000256" key="3">
    <source>
        <dbReference type="ARBA" id="ARBA00022525"/>
    </source>
</evidence>
<evidence type="ECO:0000256" key="1">
    <source>
        <dbReference type="ARBA" id="ARBA00004613"/>
    </source>
</evidence>
<dbReference type="InterPro" id="IPR009009">
    <property type="entry name" value="RlpA-like_DPBB"/>
</dbReference>
<dbReference type="SMART" id="SM00837">
    <property type="entry name" value="DPBB_1"/>
    <property type="match status" value="1"/>
</dbReference>
<evidence type="ECO:0000259" key="7">
    <source>
        <dbReference type="PROSITE" id="PS50843"/>
    </source>
</evidence>
<feature type="signal peptide" evidence="5">
    <location>
        <begin position="1"/>
        <end position="26"/>
    </location>
</feature>
<dbReference type="InterPro" id="IPR007112">
    <property type="entry name" value="Expansin/allergen_DPBB_dom"/>
</dbReference>
<proteinExistence type="inferred from homology"/>
<comment type="caution">
    <text evidence="8">The sequence shown here is derived from an EMBL/GenBank/DDBJ whole genome shotgun (WGS) entry which is preliminary data.</text>
</comment>
<dbReference type="PANTHER" id="PTHR31692:SF76">
    <property type="entry name" value="EXPANSIN-B15"/>
    <property type="match status" value="1"/>
</dbReference>
<keyword evidence="4" id="KW-0325">Glycoprotein</keyword>
<dbReference type="Gene3D" id="2.60.40.760">
    <property type="entry name" value="Expansin, cellulose-binding-like domain"/>
    <property type="match status" value="1"/>
</dbReference>
<dbReference type="PROSITE" id="PS50843">
    <property type="entry name" value="EXPANSIN_CBD"/>
    <property type="match status" value="1"/>
</dbReference>
<name>A0A5J9SR10_9POAL</name>
<dbReference type="InterPro" id="IPR036908">
    <property type="entry name" value="RlpA-like_sf"/>
</dbReference>
<dbReference type="GO" id="GO:0005576">
    <property type="term" value="C:extracellular region"/>
    <property type="evidence" value="ECO:0007669"/>
    <property type="project" value="UniProtKB-SubCell"/>
</dbReference>
<keyword evidence="9" id="KW-1185">Reference proteome</keyword>
<evidence type="ECO:0000256" key="4">
    <source>
        <dbReference type="ARBA" id="ARBA00023180"/>
    </source>
</evidence>
<evidence type="ECO:0000259" key="6">
    <source>
        <dbReference type="PROSITE" id="PS50842"/>
    </source>
</evidence>
<dbReference type="Gramene" id="TVU01411">
    <property type="protein sequence ID" value="TVU01411"/>
    <property type="gene ID" value="EJB05_53124"/>
</dbReference>
<dbReference type="Pfam" id="PF03330">
    <property type="entry name" value="DPBB_1"/>
    <property type="match status" value="1"/>
</dbReference>
<protein>
    <recommendedName>
        <fullName evidence="10">Expansin-like EG45 domain-containing protein</fullName>
    </recommendedName>
</protein>
<dbReference type="SUPFAM" id="SSF49590">
    <property type="entry name" value="PHL pollen allergen"/>
    <property type="match status" value="1"/>
</dbReference>
<evidence type="ECO:0000313" key="8">
    <source>
        <dbReference type="EMBL" id="TVU01411.1"/>
    </source>
</evidence>
<dbReference type="PROSITE" id="PS50842">
    <property type="entry name" value="EXPANSIN_EG45"/>
    <property type="match status" value="1"/>
</dbReference>
<comment type="similarity">
    <text evidence="2">Belongs to the expansin family. Expansin B subfamily.</text>
</comment>
<reference evidence="8 9" key="1">
    <citation type="journal article" date="2019" name="Sci. Rep.">
        <title>A high-quality genome of Eragrostis curvula grass provides insights into Poaceae evolution and supports new strategies to enhance forage quality.</title>
        <authorList>
            <person name="Carballo J."/>
            <person name="Santos B.A.C.M."/>
            <person name="Zappacosta D."/>
            <person name="Garbus I."/>
            <person name="Selva J.P."/>
            <person name="Gallo C.A."/>
            <person name="Diaz A."/>
            <person name="Albertini E."/>
            <person name="Caccamo M."/>
            <person name="Echenique V."/>
        </authorList>
    </citation>
    <scope>NUCLEOTIDE SEQUENCE [LARGE SCALE GENOMIC DNA]</scope>
    <source>
        <strain evidence="9">cv. Victoria</strain>
        <tissue evidence="8">Leaf</tissue>
    </source>
</reference>
<keyword evidence="3" id="KW-0964">Secreted</keyword>
<dbReference type="CDD" id="cd22275">
    <property type="entry name" value="DPBB_EXPB_N"/>
    <property type="match status" value="1"/>
</dbReference>
<dbReference type="Gene3D" id="2.40.40.10">
    <property type="entry name" value="RlpA-like domain"/>
    <property type="match status" value="1"/>
</dbReference>
<dbReference type="InterPro" id="IPR036749">
    <property type="entry name" value="Expansin_CBD_sf"/>
</dbReference>
<dbReference type="Proteomes" id="UP000324897">
    <property type="component" value="Unassembled WGS sequence"/>
</dbReference>
<dbReference type="PANTHER" id="PTHR31692">
    <property type="entry name" value="EXPANSIN-B3"/>
    <property type="match status" value="1"/>
</dbReference>
<feature type="domain" description="Expansin-like EG45" evidence="6">
    <location>
        <begin position="55"/>
        <end position="162"/>
    </location>
</feature>
<dbReference type="InterPro" id="IPR007117">
    <property type="entry name" value="Expansin_CBD"/>
</dbReference>
<dbReference type="SUPFAM" id="SSF50685">
    <property type="entry name" value="Barwin-like endoglucanases"/>
    <property type="match status" value="1"/>
</dbReference>
<evidence type="ECO:0008006" key="10">
    <source>
        <dbReference type="Google" id="ProtNLM"/>
    </source>
</evidence>
<dbReference type="InterPro" id="IPR005795">
    <property type="entry name" value="LolPI"/>
</dbReference>
<dbReference type="PRINTS" id="PR01225">
    <property type="entry name" value="EXPANSNFAMLY"/>
</dbReference>
<gene>
    <name evidence="8" type="ORF">EJB05_53124</name>
</gene>
<dbReference type="OrthoDB" id="406505at2759"/>
<sequence length="261" mass="26970">MASKSQLLSLAAVVAVLASLLHPGASIKFHRKLSSSSDEAGGTWYGEANGAGSDGGACGYKEAVDQAPFSSMITAASSAIYNSGKGCGSCFQVKCTGNDACSGNPVTVVVTDESPSLNDPVHFDLSGTAFGAMANPGQADKLRGAGVVKLQYTRVQCNWPGAQLTFVVDTGSNEEYLAVLIKYLNSDGELSAVELMQTGDGATWTPMQQSWGAVWKCNSGSPLKAPLSIRLTSSSGKQLVASNVIPDGWKPGSAYQAAVNF</sequence>